<sequence>MTSGNADPVGELVCSRKGCSAEARYGMLWNNAKLHTPERRKVWLTCAVHQDFFRDYLASRGLLREQVPVEELPRRAES</sequence>
<evidence type="ECO:0000313" key="3">
    <source>
        <dbReference type="Proteomes" id="UP000034416"/>
    </source>
</evidence>
<reference evidence="2 4" key="3">
    <citation type="submission" date="2016-12" db="EMBL/GenBank/DDBJ databases">
        <title>The new phylogeny of genus Mycobacterium.</title>
        <authorList>
            <person name="Tortoli E."/>
            <person name="Trovato A."/>
            <person name="Cirillo D.M."/>
        </authorList>
    </citation>
    <scope>NUCLEOTIDE SEQUENCE [LARGE SCALE GENOMIC DNA]</scope>
    <source>
        <strain evidence="2 4">DSM 44942</strain>
    </source>
</reference>
<keyword evidence="4" id="KW-1185">Reference proteome</keyword>
<evidence type="ECO:0008006" key="5">
    <source>
        <dbReference type="Google" id="ProtNLM"/>
    </source>
</evidence>
<comment type="caution">
    <text evidence="1">The sequence shown here is derived from an EMBL/GenBank/DDBJ whole genome shotgun (WGS) entry which is preliminary data.</text>
</comment>
<organism evidence="1 3">
    <name type="scientific">Mycolicibacter arupensis</name>
    <dbReference type="NCBI Taxonomy" id="342002"/>
    <lineage>
        <taxon>Bacteria</taxon>
        <taxon>Bacillati</taxon>
        <taxon>Actinomycetota</taxon>
        <taxon>Actinomycetes</taxon>
        <taxon>Mycobacteriales</taxon>
        <taxon>Mycobacteriaceae</taxon>
        <taxon>Mycolicibacter</taxon>
    </lineage>
</organism>
<evidence type="ECO:0000313" key="2">
    <source>
        <dbReference type="EMBL" id="OQZ92028.1"/>
    </source>
</evidence>
<reference evidence="1" key="2">
    <citation type="submission" date="2015-04" db="EMBL/GenBank/DDBJ databases">
        <title>Genome sequence of Mycobacterium arupense strain GUC1.</title>
        <authorList>
            <person name="Greninger A.L."/>
            <person name="Cunningham G."/>
            <person name="Chiu C.Y."/>
            <person name="Miller S."/>
        </authorList>
    </citation>
    <scope>NUCLEOTIDE SEQUENCE</scope>
    <source>
        <strain evidence="1">GUC1</strain>
    </source>
</reference>
<accession>A0A0F5MRW8</accession>
<reference evidence="3" key="1">
    <citation type="submission" date="2015-04" db="EMBL/GenBank/DDBJ databases">
        <title>Genome sequence of Mycobacterium arupense GUC1.</title>
        <authorList>
            <person name="Greninger A.L."/>
            <person name="Cunningham G."/>
            <person name="Chiu C.Y."/>
            <person name="Miller S."/>
        </authorList>
    </citation>
    <scope>NUCLEOTIDE SEQUENCE [LARGE SCALE GENOMIC DNA]</scope>
    <source>
        <strain evidence="3">GUC1</strain>
    </source>
</reference>
<dbReference type="AlphaFoldDB" id="A0A0F5MRW8"/>
<dbReference type="Proteomes" id="UP000034416">
    <property type="component" value="Unassembled WGS sequence"/>
</dbReference>
<dbReference type="STRING" id="342002.BST15_19355"/>
<dbReference type="PATRIC" id="fig|342002.3.peg.3872"/>
<dbReference type="RefSeq" id="WP_046191075.1">
    <property type="nucleotide sequence ID" value="NZ_JACKUJ010000011.1"/>
</dbReference>
<dbReference type="EMBL" id="LASW01000123">
    <property type="protein sequence ID" value="KKB97568.1"/>
    <property type="molecule type" value="Genomic_DNA"/>
</dbReference>
<dbReference type="Proteomes" id="UP000192327">
    <property type="component" value="Unassembled WGS sequence"/>
</dbReference>
<proteinExistence type="predicted"/>
<dbReference type="EMBL" id="MVHH01000067">
    <property type="protein sequence ID" value="OQZ92028.1"/>
    <property type="molecule type" value="Genomic_DNA"/>
</dbReference>
<protein>
    <recommendedName>
        <fullName evidence="5">Acetone carboxylase</fullName>
    </recommendedName>
</protein>
<evidence type="ECO:0000313" key="4">
    <source>
        <dbReference type="Proteomes" id="UP000192327"/>
    </source>
</evidence>
<gene>
    <name evidence="2" type="ORF">BST15_19355</name>
    <name evidence="1" type="ORF">WR43_18540</name>
</gene>
<evidence type="ECO:0000313" key="1">
    <source>
        <dbReference type="EMBL" id="KKB97568.1"/>
    </source>
</evidence>
<name>A0A0F5MRW8_9MYCO</name>
<dbReference type="OrthoDB" id="5193525at2"/>